<dbReference type="EMBL" id="BAAANT010000005">
    <property type="protein sequence ID" value="GAA2135633.1"/>
    <property type="molecule type" value="Genomic_DNA"/>
</dbReference>
<evidence type="ECO:0000313" key="2">
    <source>
        <dbReference type="Proteomes" id="UP001422759"/>
    </source>
</evidence>
<proteinExistence type="predicted"/>
<name>A0ABN2Z297_9ACTN</name>
<reference evidence="1 2" key="1">
    <citation type="journal article" date="2019" name="Int. J. Syst. Evol. Microbiol.">
        <title>The Global Catalogue of Microorganisms (GCM) 10K type strain sequencing project: providing services to taxonomists for standard genome sequencing and annotation.</title>
        <authorList>
            <consortium name="The Broad Institute Genomics Platform"/>
            <consortium name="The Broad Institute Genome Sequencing Center for Infectious Disease"/>
            <person name="Wu L."/>
            <person name="Ma J."/>
        </authorList>
    </citation>
    <scope>NUCLEOTIDE SEQUENCE [LARGE SCALE GENOMIC DNA]</scope>
    <source>
        <strain evidence="1 2">JCM 14560</strain>
    </source>
</reference>
<evidence type="ECO:0000313" key="1">
    <source>
        <dbReference type="EMBL" id="GAA2135633.1"/>
    </source>
</evidence>
<keyword evidence="2" id="KW-1185">Reference proteome</keyword>
<protein>
    <submittedName>
        <fullName evidence="1">Uncharacterized protein</fullName>
    </submittedName>
</protein>
<dbReference type="Proteomes" id="UP001422759">
    <property type="component" value="Unassembled WGS sequence"/>
</dbReference>
<gene>
    <name evidence="1" type="ORF">GCM10009760_14420</name>
</gene>
<organism evidence="1 2">
    <name type="scientific">Kitasatospora kazusensis</name>
    <dbReference type="NCBI Taxonomy" id="407974"/>
    <lineage>
        <taxon>Bacteria</taxon>
        <taxon>Bacillati</taxon>
        <taxon>Actinomycetota</taxon>
        <taxon>Actinomycetes</taxon>
        <taxon>Kitasatosporales</taxon>
        <taxon>Streptomycetaceae</taxon>
        <taxon>Kitasatospora</taxon>
    </lineage>
</organism>
<sequence>MPRVRALLRITARITVRPRVRTCHLLTSDLLISGPLVPDSRVAERIGRQGPPPFLRHTAGVY</sequence>
<accession>A0ABN2Z297</accession>
<comment type="caution">
    <text evidence="1">The sequence shown here is derived from an EMBL/GenBank/DDBJ whole genome shotgun (WGS) entry which is preliminary data.</text>
</comment>